<evidence type="ECO:0000313" key="1">
    <source>
        <dbReference type="EMBL" id="CDH46551.1"/>
    </source>
</evidence>
<dbReference type="AlphaFoldDB" id="A0A7U7J3U6"/>
<evidence type="ECO:0000313" key="2">
    <source>
        <dbReference type="Proteomes" id="UP000019184"/>
    </source>
</evidence>
<dbReference type="RefSeq" id="WP_034435242.1">
    <property type="nucleotide sequence ID" value="NZ_CBTK010000267.1"/>
</dbReference>
<accession>A0A7U7J3U6</accession>
<comment type="caution">
    <text evidence="1">The sequence shown here is derived from an EMBL/GenBank/DDBJ whole genome shotgun (WGS) entry which is preliminary data.</text>
</comment>
<dbReference type="CDD" id="cd02980">
    <property type="entry name" value="TRX_Fd_family"/>
    <property type="match status" value="1"/>
</dbReference>
<dbReference type="EMBL" id="CBTK010000267">
    <property type="protein sequence ID" value="CDH46551.1"/>
    <property type="molecule type" value="Genomic_DNA"/>
</dbReference>
<dbReference type="Proteomes" id="UP000019184">
    <property type="component" value="Unassembled WGS sequence"/>
</dbReference>
<keyword evidence="2" id="KW-1185">Reference proteome</keyword>
<dbReference type="SUPFAM" id="SSF52833">
    <property type="entry name" value="Thioredoxin-like"/>
    <property type="match status" value="1"/>
</dbReference>
<organism evidence="1 2">
    <name type="scientific">Candidatus Contendobacter odensis Run_B_J11</name>
    <dbReference type="NCBI Taxonomy" id="1400861"/>
    <lineage>
        <taxon>Bacteria</taxon>
        <taxon>Pseudomonadati</taxon>
        <taxon>Pseudomonadota</taxon>
        <taxon>Gammaproteobacteria</taxon>
        <taxon>Candidatus Competibacteraceae</taxon>
        <taxon>Candidatus Contendibacter</taxon>
    </lineage>
</organism>
<dbReference type="Gene3D" id="3.40.30.10">
    <property type="entry name" value="Glutaredoxin"/>
    <property type="match status" value="1"/>
</dbReference>
<protein>
    <submittedName>
        <fullName evidence="1">Ferredoxin, 2Fe-2S</fullName>
    </submittedName>
</protein>
<dbReference type="OrthoDB" id="9800597at2"/>
<sequence length="102" mass="11695">MSYYRYHVFFCTNLRPDGSQCCQQCGAQEARDYVKQRVKALGAAIPDKVRINNAGCLDRCTEGPVIVIYPDATWYTYVDHADLDEIIAEHLVKGRIVERLRI</sequence>
<dbReference type="Pfam" id="PF01257">
    <property type="entry name" value="2Fe-2S_thioredx"/>
    <property type="match status" value="1"/>
</dbReference>
<dbReference type="InterPro" id="IPR036249">
    <property type="entry name" value="Thioredoxin-like_sf"/>
</dbReference>
<gene>
    <name evidence="1" type="ORF">BN874_510022</name>
</gene>
<proteinExistence type="predicted"/>
<reference evidence="1 2" key="1">
    <citation type="journal article" date="2014" name="ISME J.">
        <title>Candidatus Competibacter-lineage genomes retrieved from metagenomes reveal functional metabolic diversity.</title>
        <authorList>
            <person name="McIlroy S.J."/>
            <person name="Albertsen M."/>
            <person name="Andresen E.K."/>
            <person name="Saunders A.M."/>
            <person name="Kristiansen R."/>
            <person name="Stokholm-Bjerregaard M."/>
            <person name="Nielsen K.L."/>
            <person name="Nielsen P.H."/>
        </authorList>
    </citation>
    <scope>NUCLEOTIDE SEQUENCE [LARGE SCALE GENOMIC DNA]</scope>
    <source>
        <strain evidence="1 2">Run_B_J11</strain>
    </source>
</reference>
<name>A0A7U7J3U6_9GAMM</name>